<keyword evidence="10" id="KW-1185">Reference proteome</keyword>
<evidence type="ECO:0000256" key="4">
    <source>
        <dbReference type="ARBA" id="ARBA00022801"/>
    </source>
</evidence>
<dbReference type="Gene3D" id="3.40.630.10">
    <property type="entry name" value="Zn peptidases"/>
    <property type="match status" value="1"/>
</dbReference>
<dbReference type="EMBL" id="JBHSHB010000042">
    <property type="protein sequence ID" value="MFC4691637.1"/>
    <property type="molecule type" value="Genomic_DNA"/>
</dbReference>
<dbReference type="PROSITE" id="PS52035">
    <property type="entry name" value="PEPTIDASE_M14"/>
    <property type="match status" value="1"/>
</dbReference>
<evidence type="ECO:0000256" key="7">
    <source>
        <dbReference type="PROSITE-ProRule" id="PRU01379"/>
    </source>
</evidence>
<evidence type="ECO:0000259" key="8">
    <source>
        <dbReference type="PROSITE" id="PS52035"/>
    </source>
</evidence>
<evidence type="ECO:0000256" key="3">
    <source>
        <dbReference type="ARBA" id="ARBA00022670"/>
    </source>
</evidence>
<evidence type="ECO:0000256" key="6">
    <source>
        <dbReference type="ARBA" id="ARBA00023049"/>
    </source>
</evidence>
<organism evidence="9 10">
    <name type="scientific">Dokdonia genika</name>
    <dbReference type="NCBI Taxonomy" id="308113"/>
    <lineage>
        <taxon>Bacteria</taxon>
        <taxon>Pseudomonadati</taxon>
        <taxon>Bacteroidota</taxon>
        <taxon>Flavobacteriia</taxon>
        <taxon>Flavobacteriales</taxon>
        <taxon>Flavobacteriaceae</taxon>
        <taxon>Dokdonia</taxon>
    </lineage>
</organism>
<evidence type="ECO:0000256" key="2">
    <source>
        <dbReference type="ARBA" id="ARBA00005988"/>
    </source>
</evidence>
<keyword evidence="4" id="KW-0378">Hydrolase</keyword>
<feature type="domain" description="Peptidase M14" evidence="8">
    <location>
        <begin position="9"/>
        <end position="273"/>
    </location>
</feature>
<evidence type="ECO:0000256" key="1">
    <source>
        <dbReference type="ARBA" id="ARBA00001947"/>
    </source>
</evidence>
<dbReference type="SMART" id="SM00631">
    <property type="entry name" value="Zn_pept"/>
    <property type="match status" value="1"/>
</dbReference>
<dbReference type="SUPFAM" id="SSF53187">
    <property type="entry name" value="Zn-dependent exopeptidases"/>
    <property type="match status" value="1"/>
</dbReference>
<sequence>MILSKVLEEFTNCREEAISGRYISPEFITNFVENLPQEFTVSIEGNSVEKRPIYSVKFGSGKTKILMWSQMHGNESTTTKSLLDFCNFLQKYKYQNDVKNVLDNCTFFMIPMLNPDGSKMWTRNNANDVDLNRDSQDLSQPESKLLRQIFNDFKPDFCFNLHGQRTIYGFENTGKPSILSFLAPSANEERNFTFSRKQSASVITHIFKNLQDDLDGNIGLYNDAFNNNCVGDAFQEAGVATILFEAGHYPNDYVRENTRAYIFASLWYAIEACQKDISYPVEDYKMIPEHSKCYCDLHSKGVTIEKLQYKETVVDGVILFSPEPLEEVLGTGVFCHKEVDNASSFKLA</sequence>
<reference evidence="10" key="1">
    <citation type="journal article" date="2019" name="Int. J. Syst. Evol. Microbiol.">
        <title>The Global Catalogue of Microorganisms (GCM) 10K type strain sequencing project: providing services to taxonomists for standard genome sequencing and annotation.</title>
        <authorList>
            <consortium name="The Broad Institute Genomics Platform"/>
            <consortium name="The Broad Institute Genome Sequencing Center for Infectious Disease"/>
            <person name="Wu L."/>
            <person name="Ma J."/>
        </authorList>
    </citation>
    <scope>NUCLEOTIDE SEQUENCE [LARGE SCALE GENOMIC DNA]</scope>
    <source>
        <strain evidence="10">CGMCC 4.7427</strain>
    </source>
</reference>
<dbReference type="GO" id="GO:0004180">
    <property type="term" value="F:carboxypeptidase activity"/>
    <property type="evidence" value="ECO:0007669"/>
    <property type="project" value="UniProtKB-KW"/>
</dbReference>
<evidence type="ECO:0000256" key="5">
    <source>
        <dbReference type="ARBA" id="ARBA00022833"/>
    </source>
</evidence>
<dbReference type="RefSeq" id="WP_380035815.1">
    <property type="nucleotide sequence ID" value="NZ_JBHSHB010000042.1"/>
</dbReference>
<name>A0ABV9LDM7_9FLAO</name>
<proteinExistence type="inferred from homology"/>
<comment type="caution">
    <text evidence="7">Lacks conserved residue(s) required for the propagation of feature annotation.</text>
</comment>
<dbReference type="InterPro" id="IPR000834">
    <property type="entry name" value="Peptidase_M14"/>
</dbReference>
<gene>
    <name evidence="9" type="ORF">ACFO5T_14475</name>
</gene>
<dbReference type="PANTHER" id="PTHR11705">
    <property type="entry name" value="PROTEASE FAMILY M14 CARBOXYPEPTIDASE A,B"/>
    <property type="match status" value="1"/>
</dbReference>
<evidence type="ECO:0000313" key="10">
    <source>
        <dbReference type="Proteomes" id="UP001595878"/>
    </source>
</evidence>
<comment type="similarity">
    <text evidence="2 7">Belongs to the peptidase M14 family.</text>
</comment>
<accession>A0ABV9LDM7</accession>
<comment type="caution">
    <text evidence="9">The sequence shown here is derived from an EMBL/GenBank/DDBJ whole genome shotgun (WGS) entry which is preliminary data.</text>
</comment>
<evidence type="ECO:0000313" key="9">
    <source>
        <dbReference type="EMBL" id="MFC4691637.1"/>
    </source>
</evidence>
<keyword evidence="3" id="KW-0645">Protease</keyword>
<dbReference type="PANTHER" id="PTHR11705:SF143">
    <property type="entry name" value="SLL0236 PROTEIN"/>
    <property type="match status" value="1"/>
</dbReference>
<protein>
    <submittedName>
        <fullName evidence="9">M14 family zinc carboxypeptidase</fullName>
    </submittedName>
</protein>
<keyword evidence="9" id="KW-0121">Carboxypeptidase</keyword>
<comment type="cofactor">
    <cofactor evidence="1">
        <name>Zn(2+)</name>
        <dbReference type="ChEBI" id="CHEBI:29105"/>
    </cofactor>
</comment>
<dbReference type="Pfam" id="PF00246">
    <property type="entry name" value="Peptidase_M14"/>
    <property type="match status" value="1"/>
</dbReference>
<keyword evidence="6" id="KW-0482">Metalloprotease</keyword>
<keyword evidence="5" id="KW-0862">Zinc</keyword>
<dbReference type="Proteomes" id="UP001595878">
    <property type="component" value="Unassembled WGS sequence"/>
</dbReference>